<reference evidence="1 2" key="1">
    <citation type="submission" date="2017-08" db="EMBL/GenBank/DDBJ databases">
        <title>Infants hospitalized years apart are colonized by the same room-sourced microbial strains.</title>
        <authorList>
            <person name="Brooks B."/>
            <person name="Olm M.R."/>
            <person name="Firek B.A."/>
            <person name="Baker R."/>
            <person name="Thomas B.C."/>
            <person name="Morowitz M.J."/>
            <person name="Banfield J.F."/>
        </authorList>
    </citation>
    <scope>NUCLEOTIDE SEQUENCE [LARGE SCALE GENOMIC DNA]</scope>
    <source>
        <strain evidence="1">S2_005_002_R2_29</strain>
    </source>
</reference>
<name>A0A2W5Q2T1_9BACT</name>
<gene>
    <name evidence="1" type="ORF">DI551_06795</name>
</gene>
<evidence type="ECO:0000313" key="1">
    <source>
        <dbReference type="EMBL" id="PZQ45650.1"/>
    </source>
</evidence>
<proteinExistence type="predicted"/>
<dbReference type="EMBL" id="QFQB01000042">
    <property type="protein sequence ID" value="PZQ45650.1"/>
    <property type="molecule type" value="Genomic_DNA"/>
</dbReference>
<dbReference type="PROSITE" id="PS51257">
    <property type="entry name" value="PROKAR_LIPOPROTEIN"/>
    <property type="match status" value="1"/>
</dbReference>
<evidence type="ECO:0008006" key="3">
    <source>
        <dbReference type="Google" id="ProtNLM"/>
    </source>
</evidence>
<dbReference type="AlphaFoldDB" id="A0A2W5Q2T1"/>
<protein>
    <recommendedName>
        <fullName evidence="3">Lipoprotein</fullName>
    </recommendedName>
</protein>
<accession>A0A2W5Q2T1</accession>
<dbReference type="Proteomes" id="UP000249417">
    <property type="component" value="Unassembled WGS sequence"/>
</dbReference>
<evidence type="ECO:0000313" key="2">
    <source>
        <dbReference type="Proteomes" id="UP000249417"/>
    </source>
</evidence>
<comment type="caution">
    <text evidence="1">The sequence shown here is derived from an EMBL/GenBank/DDBJ whole genome shotgun (WGS) entry which is preliminary data.</text>
</comment>
<sequence>MKNITSKFVSAAALVGTGAMGLASCGAPADHREKEQAVAKSPAVVPVCQIEADLRTSTVTLDFAVMIKNEANSVRFPLPTACPNIKSLSEGDSISGGFRQGSFLATGSLSGIDLSVKSVPENMLLDDKTRCAIQLDVRESHISLDITDHLKDSLNKQSFNWEVSKPVYDQLKVGQDLVKDGFKAGSFLARGVVSSWHVDVSAKRGCAPAVG</sequence>
<organism evidence="1 2">
    <name type="scientific">Micavibrio aeruginosavorus</name>
    <dbReference type="NCBI Taxonomy" id="349221"/>
    <lineage>
        <taxon>Bacteria</taxon>
        <taxon>Pseudomonadati</taxon>
        <taxon>Bdellovibrionota</taxon>
        <taxon>Bdellovibrionia</taxon>
        <taxon>Bdellovibrionales</taxon>
        <taxon>Pseudobdellovibrionaceae</taxon>
        <taxon>Micavibrio</taxon>
    </lineage>
</organism>